<accession>A0A1G6KQK2</accession>
<dbReference type="PANTHER" id="PTHR43429">
    <property type="entry name" value="PYRIDINE NUCLEOTIDE-DISULFIDE OXIDOREDUCTASE DOMAIN-CONTAINING"/>
    <property type="match status" value="1"/>
</dbReference>
<proteinExistence type="inferred from homology"/>
<dbReference type="GO" id="GO:0016491">
    <property type="term" value="F:oxidoreductase activity"/>
    <property type="evidence" value="ECO:0007669"/>
    <property type="project" value="UniProtKB-KW"/>
</dbReference>
<dbReference type="InterPro" id="IPR016156">
    <property type="entry name" value="FAD/NAD-linked_Rdtase_dimer_sf"/>
</dbReference>
<evidence type="ECO:0000256" key="1">
    <source>
        <dbReference type="ARBA" id="ARBA00001974"/>
    </source>
</evidence>
<sequence length="443" mass="48657">MEPLKIVVIGADAAGASAASQAKRRQKDAHVIMLEKTQDVSYGACGMPYIIGLKKDMEEVVAVSAKEFREKRNIDLRLNEEAIGIDTKKRVVLVKNNLSNHQYELNYDKLIIATGAKSNLPPIDGITNEGVFSLKSLEDGRKLNKYLISENCKKAVLIGGGFINLELADNLKKRGLEVVILEKLDNILLEYTDEIRQKAIEELQNNGVKLICSVDIEKIDSPLKVITNKDTFECDVVNVSTGFKPNTDFLIGSGLNFFSNNAIDVDQKMKTNIEDVFACGDCATIYHKLLKKHVYFPLGTNANKQGRIAGINATGGNEVFEGITGTSVFKLFDLGIAKTGLSLKQAQDAGFEPKITTIVANEKAHYLPNNKEIIVSLISDIKTKQLLGAQICSYDGILRINALSVAIYANLKVSEVKYLDFAYSPPYSAVWDAVLICATQADK</sequence>
<dbReference type="AlphaFoldDB" id="A0A1G6KQK2"/>
<evidence type="ECO:0000313" key="9">
    <source>
        <dbReference type="EMBL" id="SDC32616.1"/>
    </source>
</evidence>
<dbReference type="SUPFAM" id="SSF51905">
    <property type="entry name" value="FAD/NAD(P)-binding domain"/>
    <property type="match status" value="2"/>
</dbReference>
<protein>
    <submittedName>
        <fullName evidence="9">NADPH-dependent 2,4-dienoyl-CoA reductase, sulfur reductase</fullName>
    </submittedName>
</protein>
<dbReference type="Gene3D" id="3.50.50.60">
    <property type="entry name" value="FAD/NAD(P)-binding domain"/>
    <property type="match status" value="2"/>
</dbReference>
<dbReference type="PRINTS" id="PR00368">
    <property type="entry name" value="FADPNR"/>
</dbReference>
<dbReference type="InterPro" id="IPR036188">
    <property type="entry name" value="FAD/NAD-bd_sf"/>
</dbReference>
<dbReference type="InterPro" id="IPR023753">
    <property type="entry name" value="FAD/NAD-binding_dom"/>
</dbReference>
<dbReference type="PANTHER" id="PTHR43429:SF1">
    <property type="entry name" value="NAD(P)H SULFUR OXIDOREDUCTASE (COA-DEPENDENT)"/>
    <property type="match status" value="1"/>
</dbReference>
<evidence type="ECO:0000256" key="4">
    <source>
        <dbReference type="ARBA" id="ARBA00022827"/>
    </source>
</evidence>
<dbReference type="OrthoDB" id="9769238at2"/>
<gene>
    <name evidence="9" type="ORF">SAMN05660835_00647</name>
</gene>
<evidence type="ECO:0000259" key="7">
    <source>
        <dbReference type="Pfam" id="PF02852"/>
    </source>
</evidence>
<evidence type="ECO:0000256" key="6">
    <source>
        <dbReference type="ARBA" id="ARBA00023284"/>
    </source>
</evidence>
<keyword evidence="3" id="KW-0285">Flavoprotein</keyword>
<dbReference type="PRINTS" id="PR00411">
    <property type="entry name" value="PNDRDTASEI"/>
</dbReference>
<dbReference type="RefSeq" id="WP_092128115.1">
    <property type="nucleotide sequence ID" value="NZ_FMYU01000004.1"/>
</dbReference>
<name>A0A1G6KQK2_9BACT</name>
<evidence type="ECO:0000256" key="3">
    <source>
        <dbReference type="ARBA" id="ARBA00022630"/>
    </source>
</evidence>
<dbReference type="InterPro" id="IPR050260">
    <property type="entry name" value="FAD-bd_OxRdtase"/>
</dbReference>
<dbReference type="Pfam" id="PF07992">
    <property type="entry name" value="Pyr_redox_2"/>
    <property type="match status" value="1"/>
</dbReference>
<comment type="similarity">
    <text evidence="2">Belongs to the class-III pyridine nucleotide-disulfide oxidoreductase family.</text>
</comment>
<organism evidence="9 10">
    <name type="scientific">Desulfurella multipotens</name>
    <dbReference type="NCBI Taxonomy" id="79269"/>
    <lineage>
        <taxon>Bacteria</taxon>
        <taxon>Pseudomonadati</taxon>
        <taxon>Campylobacterota</taxon>
        <taxon>Desulfurellia</taxon>
        <taxon>Desulfurellales</taxon>
        <taxon>Desulfurellaceae</taxon>
        <taxon>Desulfurella</taxon>
    </lineage>
</organism>
<dbReference type="SUPFAM" id="SSF55424">
    <property type="entry name" value="FAD/NAD-linked reductases, dimerisation (C-terminal) domain"/>
    <property type="match status" value="1"/>
</dbReference>
<keyword evidence="4" id="KW-0274">FAD</keyword>
<feature type="domain" description="Pyridine nucleotide-disulphide oxidoreductase dimerisation" evidence="7">
    <location>
        <begin position="329"/>
        <end position="430"/>
    </location>
</feature>
<keyword evidence="5" id="KW-0560">Oxidoreductase</keyword>
<dbReference type="InterPro" id="IPR004099">
    <property type="entry name" value="Pyr_nucl-diS_OxRdtase_dimer"/>
</dbReference>
<feature type="domain" description="FAD/NAD(P)-binding" evidence="8">
    <location>
        <begin position="5"/>
        <end position="306"/>
    </location>
</feature>
<evidence type="ECO:0000259" key="8">
    <source>
        <dbReference type="Pfam" id="PF07992"/>
    </source>
</evidence>
<evidence type="ECO:0000256" key="5">
    <source>
        <dbReference type="ARBA" id="ARBA00023002"/>
    </source>
</evidence>
<evidence type="ECO:0000256" key="2">
    <source>
        <dbReference type="ARBA" id="ARBA00009130"/>
    </source>
</evidence>
<dbReference type="EMBL" id="FMYU01000004">
    <property type="protein sequence ID" value="SDC32616.1"/>
    <property type="molecule type" value="Genomic_DNA"/>
</dbReference>
<comment type="cofactor">
    <cofactor evidence="1">
        <name>FAD</name>
        <dbReference type="ChEBI" id="CHEBI:57692"/>
    </cofactor>
</comment>
<keyword evidence="6" id="KW-0676">Redox-active center</keyword>
<dbReference type="Proteomes" id="UP000199411">
    <property type="component" value="Unassembled WGS sequence"/>
</dbReference>
<evidence type="ECO:0000313" key="10">
    <source>
        <dbReference type="Proteomes" id="UP000199411"/>
    </source>
</evidence>
<dbReference type="Pfam" id="PF02852">
    <property type="entry name" value="Pyr_redox_dim"/>
    <property type="match status" value="1"/>
</dbReference>
<reference evidence="10" key="1">
    <citation type="submission" date="2016-10" db="EMBL/GenBank/DDBJ databases">
        <authorList>
            <person name="Varghese N."/>
            <person name="Submissions S."/>
        </authorList>
    </citation>
    <scope>NUCLEOTIDE SEQUENCE [LARGE SCALE GENOMIC DNA]</scope>
    <source>
        <strain evidence="10">DSM 8415</strain>
    </source>
</reference>
<keyword evidence="10" id="KW-1185">Reference proteome</keyword>